<dbReference type="HOGENOM" id="CLU_191964_1_1_5"/>
<name>D7A5W8_ANCN5</name>
<dbReference type="eggNOG" id="ENOG50314T1">
    <property type="taxonomic scope" value="Bacteria"/>
</dbReference>
<keyword evidence="1" id="KW-1133">Transmembrane helix</keyword>
<sequence>MPSLIRLLVVLGLIGGVVYGTLWAFANLVEPHTREMSVNVPADRFAK</sequence>
<evidence type="ECO:0000313" key="3">
    <source>
        <dbReference type="Proteomes" id="UP000006633"/>
    </source>
</evidence>
<keyword evidence="1" id="KW-0812">Transmembrane</keyword>
<protein>
    <recommendedName>
        <fullName evidence="4">Histidine kinase</fullName>
    </recommendedName>
</protein>
<gene>
    <name evidence="2" type="ordered locus">Snov_2795</name>
</gene>
<evidence type="ECO:0008006" key="4">
    <source>
        <dbReference type="Google" id="ProtNLM"/>
    </source>
</evidence>
<dbReference type="Proteomes" id="UP000006633">
    <property type="component" value="Chromosome"/>
</dbReference>
<dbReference type="AlphaFoldDB" id="D7A5W8"/>
<reference evidence="2 3" key="1">
    <citation type="journal article" date="2012" name="Stand. Genomic Sci.">
        <title>Complete genome sequence of the facultatively chemolithoautotrophic and methylotrophic alpha Proteobacterium Starkeya novella type strain (ATCC 8093(T)).</title>
        <authorList>
            <person name="Kappler U."/>
            <person name="Davenport K."/>
            <person name="Beatson S."/>
            <person name="Lucas S."/>
            <person name="Lapidus A."/>
            <person name="Copeland A."/>
            <person name="Berry K.W."/>
            <person name="Glavina Del Rio T."/>
            <person name="Hammon N."/>
            <person name="Dalin E."/>
            <person name="Tice H."/>
            <person name="Pitluck S."/>
            <person name="Richardson P."/>
            <person name="Bruce D."/>
            <person name="Goodwin L.A."/>
            <person name="Han C."/>
            <person name="Tapia R."/>
            <person name="Detter J.C."/>
            <person name="Chang Y.J."/>
            <person name="Jeffries C.D."/>
            <person name="Land M."/>
            <person name="Hauser L."/>
            <person name="Kyrpides N.C."/>
            <person name="Goker M."/>
            <person name="Ivanova N."/>
            <person name="Klenk H.P."/>
            <person name="Woyke T."/>
        </authorList>
    </citation>
    <scope>NUCLEOTIDE SEQUENCE [LARGE SCALE GENOMIC DNA]</scope>
    <source>
        <strain evidence="3">ATCC 8093 / DSM 506 / JCM 20403 / CCM 1077 / IAM 12100 / NBRC 12443 / NCIMB 10456</strain>
    </source>
</reference>
<accession>D7A5W8</accession>
<evidence type="ECO:0000256" key="1">
    <source>
        <dbReference type="SAM" id="Phobius"/>
    </source>
</evidence>
<proteinExistence type="predicted"/>
<dbReference type="RefSeq" id="WP_013167587.1">
    <property type="nucleotide sequence ID" value="NC_014217.1"/>
</dbReference>
<evidence type="ECO:0000313" key="2">
    <source>
        <dbReference type="EMBL" id="ADH90083.1"/>
    </source>
</evidence>
<dbReference type="EMBL" id="CP002026">
    <property type="protein sequence ID" value="ADH90083.1"/>
    <property type="molecule type" value="Genomic_DNA"/>
</dbReference>
<dbReference type="STRING" id="639283.Snov_2795"/>
<keyword evidence="1" id="KW-0472">Membrane</keyword>
<feature type="transmembrane region" description="Helical" evidence="1">
    <location>
        <begin position="7"/>
        <end position="26"/>
    </location>
</feature>
<dbReference type="KEGG" id="sno:Snov_2795"/>
<organism evidence="2 3">
    <name type="scientific">Ancylobacter novellus (strain ATCC 8093 / DSM 506 / JCM 20403 / CCM 1077 / IAM 12100 / NBRC 12443 / NCIMB 10456)</name>
    <name type="common">Starkeya novella</name>
    <dbReference type="NCBI Taxonomy" id="639283"/>
    <lineage>
        <taxon>Bacteria</taxon>
        <taxon>Pseudomonadati</taxon>
        <taxon>Pseudomonadota</taxon>
        <taxon>Alphaproteobacteria</taxon>
        <taxon>Hyphomicrobiales</taxon>
        <taxon>Xanthobacteraceae</taxon>
        <taxon>Ancylobacter</taxon>
    </lineage>
</organism>
<keyword evidence="3" id="KW-1185">Reference proteome</keyword>